<sequence>MRRRWHSRYRLGHRRHLRWSHKFGCDFQVVLGKESVIDSCSDVHGCTEFGAICGVGLVKAFMKSYYNHLGSSANSVASVYNTGTTLGAEIIGTFVLVYTVFSTIVPKRSARDSHVPEDVAKHIFKMSHGNLKGGGRVRIREGGGVHGLQELVYGVEGKRKRDD</sequence>
<evidence type="ECO:0000256" key="2">
    <source>
        <dbReference type="ARBA" id="ARBA00022692"/>
    </source>
</evidence>
<evidence type="ECO:0000256" key="3">
    <source>
        <dbReference type="ARBA" id="ARBA00022989"/>
    </source>
</evidence>
<dbReference type="SUPFAM" id="SSF81338">
    <property type="entry name" value="Aquaporin-like"/>
    <property type="match status" value="1"/>
</dbReference>
<proteinExistence type="predicted"/>
<evidence type="ECO:0000313" key="6">
    <source>
        <dbReference type="Proteomes" id="UP001604277"/>
    </source>
</evidence>
<dbReference type="PANTHER" id="PTHR45687">
    <property type="entry name" value="AQUAPORIN OR AQUAGLYCEROPORIN RELATED"/>
    <property type="match status" value="1"/>
</dbReference>
<dbReference type="GO" id="GO:0016020">
    <property type="term" value="C:membrane"/>
    <property type="evidence" value="ECO:0007669"/>
    <property type="project" value="UniProtKB-SubCell"/>
</dbReference>
<evidence type="ECO:0000313" key="5">
    <source>
        <dbReference type="EMBL" id="KAL2520048.1"/>
    </source>
</evidence>
<keyword evidence="2" id="KW-0812">Transmembrane</keyword>
<dbReference type="InterPro" id="IPR023271">
    <property type="entry name" value="Aquaporin-like"/>
</dbReference>
<keyword evidence="3" id="KW-1133">Transmembrane helix</keyword>
<accession>A0ABD1U4W9</accession>
<dbReference type="InterPro" id="IPR034294">
    <property type="entry name" value="Aquaporin_transptr"/>
</dbReference>
<dbReference type="Pfam" id="PF00230">
    <property type="entry name" value="MIP"/>
    <property type="match status" value="1"/>
</dbReference>
<comment type="subcellular location">
    <subcellularLocation>
        <location evidence="1">Membrane</location>
        <topology evidence="1">Multi-pass membrane protein</topology>
    </subcellularLocation>
</comment>
<dbReference type="Proteomes" id="UP001604277">
    <property type="component" value="Unassembled WGS sequence"/>
</dbReference>
<name>A0ABD1U4W9_9LAMI</name>
<keyword evidence="4" id="KW-0472">Membrane</keyword>
<reference evidence="6" key="1">
    <citation type="submission" date="2024-07" db="EMBL/GenBank/DDBJ databases">
        <title>Two chromosome-level genome assemblies of Korean endemic species Abeliophyllum distichum and Forsythia ovata (Oleaceae).</title>
        <authorList>
            <person name="Jang H."/>
        </authorList>
    </citation>
    <scope>NUCLEOTIDE SEQUENCE [LARGE SCALE GENOMIC DNA]</scope>
</reference>
<dbReference type="Gene3D" id="1.20.1080.10">
    <property type="entry name" value="Glycerol uptake facilitator protein"/>
    <property type="match status" value="1"/>
</dbReference>
<gene>
    <name evidence="5" type="ORF">Fot_23971</name>
</gene>
<organism evidence="5 6">
    <name type="scientific">Forsythia ovata</name>
    <dbReference type="NCBI Taxonomy" id="205694"/>
    <lineage>
        <taxon>Eukaryota</taxon>
        <taxon>Viridiplantae</taxon>
        <taxon>Streptophyta</taxon>
        <taxon>Embryophyta</taxon>
        <taxon>Tracheophyta</taxon>
        <taxon>Spermatophyta</taxon>
        <taxon>Magnoliopsida</taxon>
        <taxon>eudicotyledons</taxon>
        <taxon>Gunneridae</taxon>
        <taxon>Pentapetalae</taxon>
        <taxon>asterids</taxon>
        <taxon>lamiids</taxon>
        <taxon>Lamiales</taxon>
        <taxon>Oleaceae</taxon>
        <taxon>Forsythieae</taxon>
        <taxon>Forsythia</taxon>
    </lineage>
</organism>
<dbReference type="InterPro" id="IPR000425">
    <property type="entry name" value="MIP"/>
</dbReference>
<protein>
    <submittedName>
        <fullName evidence="5">Aquaporin PIP24</fullName>
    </submittedName>
</protein>
<keyword evidence="6" id="KW-1185">Reference proteome</keyword>
<comment type="caution">
    <text evidence="5">The sequence shown here is derived from an EMBL/GenBank/DDBJ whole genome shotgun (WGS) entry which is preliminary data.</text>
</comment>
<evidence type="ECO:0000256" key="4">
    <source>
        <dbReference type="ARBA" id="ARBA00023136"/>
    </source>
</evidence>
<evidence type="ECO:0000256" key="1">
    <source>
        <dbReference type="ARBA" id="ARBA00004141"/>
    </source>
</evidence>
<dbReference type="EMBL" id="JBFOLJ010000007">
    <property type="protein sequence ID" value="KAL2520048.1"/>
    <property type="molecule type" value="Genomic_DNA"/>
</dbReference>
<dbReference type="AlphaFoldDB" id="A0ABD1U4W9"/>